<accession>A0A428YBS4</accession>
<feature type="transmembrane region" description="Helical" evidence="1">
    <location>
        <begin position="116"/>
        <end position="134"/>
    </location>
</feature>
<sequence length="145" mass="15007">MLVSSPAERSLGELQIALQPDFGSNKSGIRRASLTEERVVTGQPHAKKRHYALTVGSIGAAVLAIAAVMVGFTEQQAAGEVGGTNCGSVLGGGGADDMTAAGAATCEWALSTEVRWTWLLLVAAGVFLVVGLILRSVQRLESRDA</sequence>
<keyword evidence="1" id="KW-0812">Transmembrane</keyword>
<comment type="caution">
    <text evidence="2">The sequence shown here is derived from an EMBL/GenBank/DDBJ whole genome shotgun (WGS) entry which is preliminary data.</text>
</comment>
<protein>
    <submittedName>
        <fullName evidence="2">Uncharacterized protein</fullName>
    </submittedName>
</protein>
<evidence type="ECO:0000313" key="3">
    <source>
        <dbReference type="Proteomes" id="UP000287547"/>
    </source>
</evidence>
<keyword evidence="1" id="KW-0472">Membrane</keyword>
<name>A0A428YBS4_KIBAR</name>
<proteinExistence type="predicted"/>
<evidence type="ECO:0000256" key="1">
    <source>
        <dbReference type="SAM" id="Phobius"/>
    </source>
</evidence>
<evidence type="ECO:0000313" key="2">
    <source>
        <dbReference type="EMBL" id="RSM64952.1"/>
    </source>
</evidence>
<dbReference type="AlphaFoldDB" id="A0A428YBS4"/>
<keyword evidence="1" id="KW-1133">Transmembrane helix</keyword>
<organism evidence="2 3">
    <name type="scientific">Kibdelosporangium aridum</name>
    <dbReference type="NCBI Taxonomy" id="2030"/>
    <lineage>
        <taxon>Bacteria</taxon>
        <taxon>Bacillati</taxon>
        <taxon>Actinomycetota</taxon>
        <taxon>Actinomycetes</taxon>
        <taxon>Pseudonocardiales</taxon>
        <taxon>Pseudonocardiaceae</taxon>
        <taxon>Kibdelosporangium</taxon>
    </lineage>
</organism>
<dbReference type="EMBL" id="QHKI01000091">
    <property type="protein sequence ID" value="RSM64952.1"/>
    <property type="molecule type" value="Genomic_DNA"/>
</dbReference>
<feature type="transmembrane region" description="Helical" evidence="1">
    <location>
        <begin position="51"/>
        <end position="72"/>
    </location>
</feature>
<gene>
    <name evidence="2" type="ORF">DMH04_50250</name>
</gene>
<dbReference type="Proteomes" id="UP000287547">
    <property type="component" value="Unassembled WGS sequence"/>
</dbReference>
<reference evidence="2 3" key="1">
    <citation type="submission" date="2018-05" db="EMBL/GenBank/DDBJ databases">
        <title>Evolution of GPA BGCs.</title>
        <authorList>
            <person name="Waglechner N."/>
            <person name="Wright G.D."/>
        </authorList>
    </citation>
    <scope>NUCLEOTIDE SEQUENCE [LARGE SCALE GENOMIC DNA]</scope>
    <source>
        <strain evidence="2 3">A82846</strain>
    </source>
</reference>